<protein>
    <submittedName>
        <fullName evidence="1">(northern house mosquito) hypothetical protein</fullName>
    </submittedName>
</protein>
<dbReference type="AlphaFoldDB" id="A0A8D8I281"/>
<name>A0A8D8I281_CULPI</name>
<proteinExistence type="predicted"/>
<accession>A0A8D8I281</accession>
<evidence type="ECO:0000313" key="1">
    <source>
        <dbReference type="EMBL" id="CAG6544472.1"/>
    </source>
</evidence>
<reference evidence="1" key="1">
    <citation type="submission" date="2021-05" db="EMBL/GenBank/DDBJ databases">
        <authorList>
            <person name="Alioto T."/>
            <person name="Alioto T."/>
            <person name="Gomez Garrido J."/>
        </authorList>
    </citation>
    <scope>NUCLEOTIDE SEQUENCE</scope>
</reference>
<sequence length="170" mass="18205">MEPGTRCAYWPVATRSTKWAIGRPICATRRSSTGTVAICAVEFWHRGRRSGTTCSCMMGLKSSVTFAIAGSQLEEVCGCTYGRSTLPVGFTLTASIATRDSSNKRICSPTCKNTESASRARKPFKILLVGSTTTNDSIRTVCIVAPSAITLHSVVPCWIVTCACDTPKAQ</sequence>
<dbReference type="EMBL" id="HBUE01230255">
    <property type="protein sequence ID" value="CAG6544472.1"/>
    <property type="molecule type" value="Transcribed_RNA"/>
</dbReference>
<dbReference type="EMBL" id="HBUE01337041">
    <property type="protein sequence ID" value="CAG6596610.1"/>
    <property type="molecule type" value="Transcribed_RNA"/>
</dbReference>
<organism evidence="1">
    <name type="scientific">Culex pipiens</name>
    <name type="common">House mosquito</name>
    <dbReference type="NCBI Taxonomy" id="7175"/>
    <lineage>
        <taxon>Eukaryota</taxon>
        <taxon>Metazoa</taxon>
        <taxon>Ecdysozoa</taxon>
        <taxon>Arthropoda</taxon>
        <taxon>Hexapoda</taxon>
        <taxon>Insecta</taxon>
        <taxon>Pterygota</taxon>
        <taxon>Neoptera</taxon>
        <taxon>Endopterygota</taxon>
        <taxon>Diptera</taxon>
        <taxon>Nematocera</taxon>
        <taxon>Culicoidea</taxon>
        <taxon>Culicidae</taxon>
        <taxon>Culicinae</taxon>
        <taxon>Culicini</taxon>
        <taxon>Culex</taxon>
        <taxon>Culex</taxon>
    </lineage>
</organism>